<reference evidence="3 4" key="1">
    <citation type="submission" date="2020-12" db="EMBL/GenBank/DDBJ databases">
        <title>Concerted genomic and epigenomic changes stabilize Arabidopsis allopolyploids.</title>
        <authorList>
            <person name="Chen Z."/>
        </authorList>
    </citation>
    <scope>NUCLEOTIDE SEQUENCE [LARGE SCALE GENOMIC DNA]</scope>
    <source>
        <strain evidence="3">As9502</strain>
        <tissue evidence="3">Leaf</tissue>
    </source>
</reference>
<dbReference type="Proteomes" id="UP000694251">
    <property type="component" value="Chromosome 8"/>
</dbReference>
<keyword evidence="4" id="KW-1185">Reference proteome</keyword>
<gene>
    <name evidence="3" type="ORF">ISN44_As08g031440</name>
</gene>
<evidence type="ECO:0000313" key="3">
    <source>
        <dbReference type="EMBL" id="KAG7583629.1"/>
    </source>
</evidence>
<dbReference type="InterPro" id="IPR004242">
    <property type="entry name" value="Transposase_21"/>
</dbReference>
<evidence type="ECO:0000313" key="4">
    <source>
        <dbReference type="Proteomes" id="UP000694251"/>
    </source>
</evidence>
<proteinExistence type="predicted"/>
<dbReference type="OrthoDB" id="1104659at2759"/>
<dbReference type="AlphaFoldDB" id="A0A8T2BC44"/>
<evidence type="ECO:0000259" key="2">
    <source>
        <dbReference type="Pfam" id="PF13963"/>
    </source>
</evidence>
<accession>A0A8T2BC44</accession>
<protein>
    <submittedName>
        <fullName evidence="3">Transposase-associated domain</fullName>
    </submittedName>
</protein>
<dbReference type="EMBL" id="JAEFBJ010000008">
    <property type="protein sequence ID" value="KAG7583629.1"/>
    <property type="molecule type" value="Genomic_DNA"/>
</dbReference>
<name>A0A8T2BC44_ARASU</name>
<comment type="caution">
    <text evidence="3">The sequence shown here is derived from an EMBL/GenBank/DDBJ whole genome shotgun (WGS) entry which is preliminary data.</text>
</comment>
<dbReference type="Pfam" id="PF13963">
    <property type="entry name" value="Transpos_assoc"/>
    <property type="match status" value="1"/>
</dbReference>
<dbReference type="PANTHER" id="PTHR10775:SF182">
    <property type="entry name" value="TRANSPOSON, EN_SPM-LIKE, TRANSPOSASE-ASSOCIATED DOMAIN PROTEIN-RELATED"/>
    <property type="match status" value="1"/>
</dbReference>
<feature type="domain" description="Transposase-associated" evidence="2">
    <location>
        <begin position="12"/>
        <end position="78"/>
    </location>
</feature>
<feature type="region of interest" description="Disordered" evidence="1">
    <location>
        <begin position="84"/>
        <end position="111"/>
    </location>
</feature>
<organism evidence="3 4">
    <name type="scientific">Arabidopsis suecica</name>
    <name type="common">Swedish thale-cress</name>
    <name type="synonym">Cardaminopsis suecica</name>
    <dbReference type="NCBI Taxonomy" id="45249"/>
    <lineage>
        <taxon>Eukaryota</taxon>
        <taxon>Viridiplantae</taxon>
        <taxon>Streptophyta</taxon>
        <taxon>Embryophyta</taxon>
        <taxon>Tracheophyta</taxon>
        <taxon>Spermatophyta</taxon>
        <taxon>Magnoliopsida</taxon>
        <taxon>eudicotyledons</taxon>
        <taxon>Gunneridae</taxon>
        <taxon>Pentapetalae</taxon>
        <taxon>rosids</taxon>
        <taxon>malvids</taxon>
        <taxon>Brassicales</taxon>
        <taxon>Brassicaceae</taxon>
        <taxon>Camelineae</taxon>
        <taxon>Arabidopsis</taxon>
    </lineage>
</organism>
<sequence length="572" mass="65532">MYNYIDEGTGGLTKEFKEGLVDFMRFAANQEIPLECGKMYCPCSTCGNEKFLPVDSIWKHLYSRGFTPGYYIWFSHGEDFETLANSNEDDENHGLELGDNNSNEEEENITRDPTGVIQMVTDAFRETTESGIEEPNLEAKKFFDMLDAAKKPIYDGCKEGHSRLSAATRMMNIKTEYNLSEDCVDAIADFVKDLLPEPNLAPGSYYEIQKLVSSLGLPFQMIDVCVDNCMIFWRDTANLEACTFCQKPRFQVTSGKSRVPFKRMWYLPITDRLKRLYQSERTAGPMRWHAEHSSDGNISHPSDAEAWKHFNSMYKDFANEHRNVYLGLCTDGFNPFGKSGRKYSLWPVILTPYNLPPSLCMKREFLFLSILVPGPEHPRRSLDVFLQPLIHELQMLWSEGVVAYDVSLRNNFVMRAVLMWTISDFPAYGMLSGWTTHGRLSCPYSELIAKKCRNMEHQILSQRDNDDGDTLDTNHLTQEEIDAIYQGEVQVKKGKKFGYGSIPEADPSVDASPNYEEMYLETQEKLQKSDQVIEGMLLKFKDVDFWITMMQNKFPNEVPPSMITTMNTNGGL</sequence>
<evidence type="ECO:0000256" key="1">
    <source>
        <dbReference type="SAM" id="MobiDB-lite"/>
    </source>
</evidence>
<dbReference type="InterPro" id="IPR029480">
    <property type="entry name" value="Transpos_assoc"/>
</dbReference>
<dbReference type="PANTHER" id="PTHR10775">
    <property type="entry name" value="OS08G0208400 PROTEIN"/>
    <property type="match status" value="1"/>
</dbReference>
<dbReference type="Pfam" id="PF02992">
    <property type="entry name" value="Transposase_21"/>
    <property type="match status" value="1"/>
</dbReference>